<feature type="compositionally biased region" description="Low complexity" evidence="1">
    <location>
        <begin position="29"/>
        <end position="39"/>
    </location>
</feature>
<gene>
    <name evidence="3" type="ORF">SsS58_06381</name>
</gene>
<evidence type="ECO:0000256" key="1">
    <source>
        <dbReference type="SAM" id="MobiDB-lite"/>
    </source>
</evidence>
<organism evidence="3 4">
    <name type="scientific">Streptomyces scabiei</name>
    <dbReference type="NCBI Taxonomy" id="1930"/>
    <lineage>
        <taxon>Bacteria</taxon>
        <taxon>Bacillati</taxon>
        <taxon>Actinomycetota</taxon>
        <taxon>Actinomycetes</taxon>
        <taxon>Kitasatosporales</taxon>
        <taxon>Streptomycetaceae</taxon>
        <taxon>Streptomyces</taxon>
    </lineage>
</organism>
<evidence type="ECO:0000313" key="3">
    <source>
        <dbReference type="EMBL" id="GAQ65953.1"/>
    </source>
</evidence>
<keyword evidence="2" id="KW-0812">Transmembrane</keyword>
<name>A0A100JUJ8_STRSC</name>
<reference evidence="4" key="3">
    <citation type="submission" date="2016-02" db="EMBL/GenBank/DDBJ databases">
        <title>Draft genome of pathogenic Streptomyces sp. in Japan.</title>
        <authorList>
            <person name="Tomihama T."/>
            <person name="Ikenaga M."/>
            <person name="Sakai M."/>
            <person name="Okubo T."/>
            <person name="Ikeda S."/>
        </authorList>
    </citation>
    <scope>NUCLEOTIDE SEQUENCE [LARGE SCALE GENOMIC DNA]</scope>
    <source>
        <strain evidence="4">S58</strain>
    </source>
</reference>
<proteinExistence type="predicted"/>
<keyword evidence="2" id="KW-1133">Transmembrane helix</keyword>
<reference evidence="4" key="1">
    <citation type="submission" date="2015-11" db="EMBL/GenBank/DDBJ databases">
        <authorList>
            <consortium name="Cross-ministerial Strategic Innovation Promotion Program (SIP) consortium"/>
            <person name="Tomihama T."/>
            <person name="Ikenaga M."/>
            <person name="Sakai M."/>
            <person name="Okubo T."/>
            <person name="Ikeda S."/>
        </authorList>
    </citation>
    <scope>NUCLEOTIDE SEQUENCE [LARGE SCALE GENOMIC DNA]</scope>
    <source>
        <strain evidence="4">S58</strain>
    </source>
</reference>
<feature type="region of interest" description="Disordered" evidence="1">
    <location>
        <begin position="1"/>
        <end position="39"/>
    </location>
</feature>
<feature type="transmembrane region" description="Helical" evidence="2">
    <location>
        <begin position="71"/>
        <end position="90"/>
    </location>
</feature>
<reference evidence="3 4" key="2">
    <citation type="journal article" date="2016" name="Genome Announc.">
        <title>Draft Genome Sequences of Streptomyces scabiei S58, Streptomyces turgidiscabies T45, and Streptomyces acidiscabies a10, the Pathogens of Potato Common Scab, Isolated in Japan.</title>
        <authorList>
            <person name="Tomihama T."/>
            <person name="Nishi Y."/>
            <person name="Sakai M."/>
            <person name="Ikenaga M."/>
            <person name="Okubo T."/>
            <person name="Ikeda S."/>
        </authorList>
    </citation>
    <scope>NUCLEOTIDE SEQUENCE [LARGE SCALE GENOMIC DNA]</scope>
    <source>
        <strain evidence="3 4">S58</strain>
    </source>
</reference>
<keyword evidence="2" id="KW-0472">Membrane</keyword>
<accession>A0A100JUJ8</accession>
<comment type="caution">
    <text evidence="3">The sequence shown here is derived from an EMBL/GenBank/DDBJ whole genome shotgun (WGS) entry which is preliminary data.</text>
</comment>
<dbReference type="EMBL" id="BCMM01000035">
    <property type="protein sequence ID" value="GAQ65953.1"/>
    <property type="molecule type" value="Genomic_DNA"/>
</dbReference>
<protein>
    <submittedName>
        <fullName evidence="3">Uncharacterized protein</fullName>
    </submittedName>
</protein>
<feature type="transmembrane region" description="Helical" evidence="2">
    <location>
        <begin position="102"/>
        <end position="123"/>
    </location>
</feature>
<dbReference type="Proteomes" id="UP000067448">
    <property type="component" value="Unassembled WGS sequence"/>
</dbReference>
<evidence type="ECO:0000256" key="2">
    <source>
        <dbReference type="SAM" id="Phobius"/>
    </source>
</evidence>
<sequence>MAGGGVVTDGGVHRAAGAGRRRRRRPRRPGGAAFGWRPDPGPLALTLTLSLPAWQPSAEPYRDARPPRGRALTAAFLTLATVSLLLASAVTRALPATADPGIGLLVGYALAIPVAATVLVRFLGTPEAG</sequence>
<feature type="compositionally biased region" description="Basic residues" evidence="1">
    <location>
        <begin position="19"/>
        <end position="28"/>
    </location>
</feature>
<evidence type="ECO:0000313" key="4">
    <source>
        <dbReference type="Proteomes" id="UP000067448"/>
    </source>
</evidence>
<dbReference type="AlphaFoldDB" id="A0A100JUJ8"/>